<protein>
    <submittedName>
        <fullName evidence="1">23S rRNA (Adenine(2030)-N(6))-methyltransferase RlmJ</fullName>
    </submittedName>
</protein>
<proteinExistence type="predicted"/>
<dbReference type="InterPro" id="IPR029063">
    <property type="entry name" value="SAM-dependent_MTases_sf"/>
</dbReference>
<dbReference type="OrthoDB" id="9791274at2"/>
<evidence type="ECO:0000313" key="1">
    <source>
        <dbReference type="EMBL" id="ASK78084.1"/>
    </source>
</evidence>
<dbReference type="SUPFAM" id="SSF53335">
    <property type="entry name" value="S-adenosyl-L-methionine-dependent methyltransferases"/>
    <property type="match status" value="1"/>
</dbReference>
<keyword evidence="2" id="KW-1185">Reference proteome</keyword>
<organism evidence="1 2">
    <name type="scientific">Paraphotobacterium marinum</name>
    <dbReference type="NCBI Taxonomy" id="1755811"/>
    <lineage>
        <taxon>Bacteria</taxon>
        <taxon>Pseudomonadati</taxon>
        <taxon>Pseudomonadota</taxon>
        <taxon>Gammaproteobacteria</taxon>
        <taxon>Vibrionales</taxon>
        <taxon>Vibrionaceae</taxon>
        <taxon>Paraphotobacterium</taxon>
    </lineage>
</organism>
<dbReference type="AlphaFoldDB" id="A0A220VCG9"/>
<dbReference type="GO" id="GO:0005829">
    <property type="term" value="C:cytosol"/>
    <property type="evidence" value="ECO:0007669"/>
    <property type="project" value="TreeGrafter"/>
</dbReference>
<dbReference type="Proteomes" id="UP000242175">
    <property type="component" value="Chromosome large"/>
</dbReference>
<dbReference type="Pfam" id="PF04378">
    <property type="entry name" value="RsmJ"/>
    <property type="match status" value="1"/>
</dbReference>
<dbReference type="RefSeq" id="WP_089072993.1">
    <property type="nucleotide sequence ID" value="NZ_CP022355.1"/>
</dbReference>
<keyword evidence="1" id="KW-0808">Transferase</keyword>
<dbReference type="InterPro" id="IPR007473">
    <property type="entry name" value="RlmJ"/>
</dbReference>
<sequence>MYAESHSGNGLYNLKQFESSKNMEFKGGIQKLWEDTNPIHEIQSYLKIIKTFNNSELNIYPGSPAIAKFLLRSKDSIALAELHPKAISDLMQCILPRKKTSIQKLDGYQFLKSKIPPPQNRGLVVIDPSYEIKTEYKKAPTILLDLYKKWPSGVYLLWYPVVKRKLVDELQNILKQSEIKEILQIEFSVTHDNTDYGMTGSGLFIINPPWTMKKDFSVILPYLKNIISPEGLIKLGWLSEK</sequence>
<dbReference type="EMBL" id="CP022355">
    <property type="protein sequence ID" value="ASK78084.1"/>
    <property type="molecule type" value="Genomic_DNA"/>
</dbReference>
<gene>
    <name evidence="1" type="ORF">CF386_02980</name>
</gene>
<dbReference type="PANTHER" id="PTHR37426:SF1">
    <property type="entry name" value="RIBOSOMAL RNA LARGE SUBUNIT METHYLTRANSFERASE J"/>
    <property type="match status" value="1"/>
</dbReference>
<name>A0A220VCG9_9GAMM</name>
<dbReference type="GO" id="GO:0036307">
    <property type="term" value="F:23S rRNA (adenine(2030)-N(6))-methyltransferase activity"/>
    <property type="evidence" value="ECO:0007669"/>
    <property type="project" value="TreeGrafter"/>
</dbReference>
<dbReference type="KEGG" id="pmai:CF386_02980"/>
<dbReference type="Gene3D" id="3.40.50.150">
    <property type="entry name" value="Vaccinia Virus protein VP39"/>
    <property type="match status" value="1"/>
</dbReference>
<dbReference type="PANTHER" id="PTHR37426">
    <property type="entry name" value="RIBOSOMAL RNA LARGE SUBUNIT METHYLTRANSFERASE J"/>
    <property type="match status" value="1"/>
</dbReference>
<reference evidence="1 2" key="1">
    <citation type="journal article" date="2016" name="Int. J. Syst. Evol. Microbiol.">
        <title>Paraphotobacterium marinum gen. nov., sp. nov., a member of the family Vibrionaceae, isolated from surface seawater.</title>
        <authorList>
            <person name="Huang Z."/>
            <person name="Dong C."/>
            <person name="Shao Z."/>
        </authorList>
    </citation>
    <scope>NUCLEOTIDE SEQUENCE [LARGE SCALE GENOMIC DNA]</scope>
    <source>
        <strain evidence="1 2">NSCS20N07D</strain>
    </source>
</reference>
<dbReference type="GO" id="GO:0070475">
    <property type="term" value="P:rRNA base methylation"/>
    <property type="evidence" value="ECO:0007669"/>
    <property type="project" value="InterPro"/>
</dbReference>
<accession>A0A220VCG9</accession>
<keyword evidence="1" id="KW-0489">Methyltransferase</keyword>
<evidence type="ECO:0000313" key="2">
    <source>
        <dbReference type="Proteomes" id="UP000242175"/>
    </source>
</evidence>